<dbReference type="EMBL" id="CP108085">
    <property type="protein sequence ID" value="WUP76023.1"/>
    <property type="molecule type" value="Genomic_DNA"/>
</dbReference>
<gene>
    <name evidence="1" type="ORF">OG913_03080</name>
</gene>
<reference evidence="1" key="1">
    <citation type="submission" date="2022-10" db="EMBL/GenBank/DDBJ databases">
        <title>The complete genomes of actinobacterial strains from the NBC collection.</title>
        <authorList>
            <person name="Joergensen T.S."/>
            <person name="Alvarez Arevalo M."/>
            <person name="Sterndorff E.B."/>
            <person name="Faurdal D."/>
            <person name="Vuksanovic O."/>
            <person name="Mourched A.-S."/>
            <person name="Charusanti P."/>
            <person name="Shaw S."/>
            <person name="Blin K."/>
            <person name="Weber T."/>
        </authorList>
    </citation>
    <scope>NUCLEOTIDE SEQUENCE</scope>
    <source>
        <strain evidence="1">NBC_00254</strain>
    </source>
</reference>
<evidence type="ECO:0000313" key="2">
    <source>
        <dbReference type="Proteomes" id="UP001432011"/>
    </source>
</evidence>
<dbReference type="Pfam" id="PF07366">
    <property type="entry name" value="SnoaL"/>
    <property type="match status" value="1"/>
</dbReference>
<dbReference type="InterPro" id="IPR032710">
    <property type="entry name" value="NTF2-like_dom_sf"/>
</dbReference>
<proteinExistence type="predicted"/>
<dbReference type="InterPro" id="IPR009959">
    <property type="entry name" value="Cyclase_SnoaL-like"/>
</dbReference>
<organism evidence="1 2">
    <name type="scientific">Microbispora hainanensis</name>
    <dbReference type="NCBI Taxonomy" id="568844"/>
    <lineage>
        <taxon>Bacteria</taxon>
        <taxon>Bacillati</taxon>
        <taxon>Actinomycetota</taxon>
        <taxon>Actinomycetes</taxon>
        <taxon>Streptosporangiales</taxon>
        <taxon>Streptosporangiaceae</taxon>
        <taxon>Microbispora</taxon>
    </lineage>
</organism>
<sequence length="169" mass="18380">MMIDEVGEMLSSVQAPPPGATPELVEVAIGIAKVFGELDDEAARKYVAPDFVDHEASPGVGGGPEGYLATARYMRRAFSEARWQVDEFIAEGDKFACRVTFSGRHTGDFLGVAPTGRQVRVQHLHFYRIADGKAVEHWGARDELTLLRQIGVFTPEHRTPADAAAAEGL</sequence>
<evidence type="ECO:0000313" key="1">
    <source>
        <dbReference type="EMBL" id="WUP76023.1"/>
    </source>
</evidence>
<keyword evidence="2" id="KW-1185">Reference proteome</keyword>
<dbReference type="PANTHER" id="PTHR38436:SF1">
    <property type="entry name" value="ESTER CYCLASE"/>
    <property type="match status" value="1"/>
</dbReference>
<dbReference type="SUPFAM" id="SSF54427">
    <property type="entry name" value="NTF2-like"/>
    <property type="match status" value="1"/>
</dbReference>
<protein>
    <submittedName>
        <fullName evidence="1">Ester cyclase</fullName>
    </submittedName>
</protein>
<name>A0ABZ1SUH0_9ACTN</name>
<dbReference type="Proteomes" id="UP001432011">
    <property type="component" value="Chromosome"/>
</dbReference>
<accession>A0ABZ1SUH0</accession>
<dbReference type="Gene3D" id="3.10.450.50">
    <property type="match status" value="1"/>
</dbReference>
<dbReference type="PANTHER" id="PTHR38436">
    <property type="entry name" value="POLYKETIDE CYCLASE SNOAL-LIKE DOMAIN"/>
    <property type="match status" value="1"/>
</dbReference>
<dbReference type="RefSeq" id="WP_205829684.1">
    <property type="nucleotide sequence ID" value="NZ_CP108085.1"/>
</dbReference>